<organism evidence="12 13">
    <name type="scientific">Orenia metallireducens</name>
    <dbReference type="NCBI Taxonomy" id="1413210"/>
    <lineage>
        <taxon>Bacteria</taxon>
        <taxon>Bacillati</taxon>
        <taxon>Bacillota</taxon>
        <taxon>Clostridia</taxon>
        <taxon>Halanaerobiales</taxon>
        <taxon>Halobacteroidaceae</taxon>
        <taxon>Orenia</taxon>
    </lineage>
</organism>
<dbReference type="OrthoDB" id="9790048at2"/>
<dbReference type="InterPro" id="IPR050811">
    <property type="entry name" value="Phosphate_ABC_transporter"/>
</dbReference>
<sequence>MFNRKGIALSLVLLLAVGVLFTVTGKVDAWWIFGGKDKKEENAYIQIKGSDTIVNLAQTLAEKYMEENPNVSIAVTGGGSGTGIKALINGEVDIADASRVMKDKEIQMAEDNGVEIYRVVLAMDGLSVVVNEDNPVKNLSMEDLGAIFRGEITNWKEVGGSDTPITLYGRQNSSGTFVYFRDAVLKGEYSDKMNRMNGNAQIVEAVKADKGAIGYVGIGYAAKDGKEVAGLNVMNINGSTPLDPKNVKNGSYPLARPLNQYINGKPAGAILEFLKYELSAKGEALAIEEGFYPVTPEFQKVNKETIN</sequence>
<comment type="subcellular location">
    <subcellularLocation>
        <location evidence="2 10">Cell membrane</location>
        <topology evidence="2 10">Lipid-anchor</topology>
    </subcellularLocation>
</comment>
<evidence type="ECO:0000256" key="6">
    <source>
        <dbReference type="ARBA" id="ARBA00022592"/>
    </source>
</evidence>
<accession>A0A1C0AAH6</accession>
<name>A0A1C0AAH6_9FIRM</name>
<dbReference type="Proteomes" id="UP000093514">
    <property type="component" value="Unassembled WGS sequence"/>
</dbReference>
<comment type="similarity">
    <text evidence="3 10">Belongs to the PstS family.</text>
</comment>
<evidence type="ECO:0000313" key="12">
    <source>
        <dbReference type="EMBL" id="OCL27298.1"/>
    </source>
</evidence>
<dbReference type="CDD" id="cd13566">
    <property type="entry name" value="PBP2_phosphate"/>
    <property type="match status" value="1"/>
</dbReference>
<dbReference type="PANTHER" id="PTHR30570">
    <property type="entry name" value="PERIPLASMIC PHOSPHATE BINDING COMPONENT OF PHOSPHATE ABC TRANSPORTER"/>
    <property type="match status" value="1"/>
</dbReference>
<evidence type="ECO:0000256" key="10">
    <source>
        <dbReference type="RuleBase" id="RU367119"/>
    </source>
</evidence>
<protein>
    <recommendedName>
        <fullName evidence="10">Phosphate-binding protein</fullName>
    </recommendedName>
</protein>
<evidence type="ECO:0000256" key="3">
    <source>
        <dbReference type="ARBA" id="ARBA00008725"/>
    </source>
</evidence>
<reference evidence="12 13" key="2">
    <citation type="submission" date="2016-08" db="EMBL/GenBank/DDBJ databases">
        <title>Orenia metallireducens sp. nov. strain Z6, a Novel Metal-reducing Firmicute from the Deep Subsurface.</title>
        <authorList>
            <person name="Maxim B.I."/>
            <person name="Kenneth K."/>
            <person name="Flynn T.M."/>
            <person name="Oloughlin E.J."/>
            <person name="Locke R.A."/>
            <person name="Weber J.R."/>
            <person name="Egan S.M."/>
            <person name="Mackie R.I."/>
            <person name="Cann I.K."/>
        </authorList>
    </citation>
    <scope>NUCLEOTIDE SEQUENCE [LARGE SCALE GENOMIC DNA]</scope>
    <source>
        <strain evidence="12 13">Z6</strain>
    </source>
</reference>
<keyword evidence="9 10" id="KW-0449">Lipoprotein</keyword>
<comment type="caution">
    <text evidence="12">The sequence shown here is derived from an EMBL/GenBank/DDBJ whole genome shotgun (WGS) entry which is preliminary data.</text>
</comment>
<dbReference type="SUPFAM" id="SSF53850">
    <property type="entry name" value="Periplasmic binding protein-like II"/>
    <property type="match status" value="1"/>
</dbReference>
<keyword evidence="7" id="KW-0732">Signal</keyword>
<dbReference type="PANTHER" id="PTHR30570:SF1">
    <property type="entry name" value="PHOSPHATE-BINDING PROTEIN PSTS"/>
    <property type="match status" value="1"/>
</dbReference>
<dbReference type="GO" id="GO:0042301">
    <property type="term" value="F:phosphate ion binding"/>
    <property type="evidence" value="ECO:0007669"/>
    <property type="project" value="UniProtKB-UniRule"/>
</dbReference>
<evidence type="ECO:0000256" key="4">
    <source>
        <dbReference type="ARBA" id="ARBA00011529"/>
    </source>
</evidence>
<comment type="function">
    <text evidence="10">Involved in the system for phosphate transport across the cytoplasmic membrane.</text>
</comment>
<evidence type="ECO:0000256" key="8">
    <source>
        <dbReference type="ARBA" id="ARBA00023139"/>
    </source>
</evidence>
<keyword evidence="10" id="KW-1003">Cell membrane</keyword>
<dbReference type="InterPro" id="IPR011862">
    <property type="entry name" value="Phos-bd"/>
</dbReference>
<evidence type="ECO:0000256" key="1">
    <source>
        <dbReference type="ARBA" id="ARBA00002841"/>
    </source>
</evidence>
<keyword evidence="10" id="KW-0472">Membrane</keyword>
<dbReference type="GO" id="GO:0005886">
    <property type="term" value="C:plasma membrane"/>
    <property type="evidence" value="ECO:0007669"/>
    <property type="project" value="UniProtKB-SubCell"/>
</dbReference>
<keyword evidence="8 10" id="KW-0564">Palmitate</keyword>
<evidence type="ECO:0000256" key="9">
    <source>
        <dbReference type="ARBA" id="ARBA00023288"/>
    </source>
</evidence>
<reference evidence="13" key="1">
    <citation type="submission" date="2016-07" db="EMBL/GenBank/DDBJ databases">
        <authorList>
            <person name="Florea S."/>
            <person name="Webb J.S."/>
            <person name="Jaromczyk J."/>
            <person name="Schardl C.L."/>
        </authorList>
    </citation>
    <scope>NUCLEOTIDE SEQUENCE [LARGE SCALE GENOMIC DNA]</scope>
    <source>
        <strain evidence="13">Z6</strain>
    </source>
</reference>
<dbReference type="InterPro" id="IPR024370">
    <property type="entry name" value="PBP_domain"/>
</dbReference>
<keyword evidence="6 10" id="KW-0592">Phosphate transport</keyword>
<dbReference type="EMBL" id="LWDV01000008">
    <property type="protein sequence ID" value="OCL27298.1"/>
    <property type="molecule type" value="Genomic_DNA"/>
</dbReference>
<evidence type="ECO:0000313" key="13">
    <source>
        <dbReference type="Proteomes" id="UP000093514"/>
    </source>
</evidence>
<gene>
    <name evidence="12" type="ORF">U472_07490</name>
</gene>
<dbReference type="RefSeq" id="WP_068717038.1">
    <property type="nucleotide sequence ID" value="NZ_LWDV01000008.1"/>
</dbReference>
<keyword evidence="5 10" id="KW-0813">Transport</keyword>
<comment type="function">
    <text evidence="1">Part of the ABC transporter complex PstSACB involved in phosphate import.</text>
</comment>
<evidence type="ECO:0000259" key="11">
    <source>
        <dbReference type="Pfam" id="PF12849"/>
    </source>
</evidence>
<feature type="domain" description="PBP" evidence="11">
    <location>
        <begin position="41"/>
        <end position="280"/>
    </location>
</feature>
<dbReference type="Pfam" id="PF12849">
    <property type="entry name" value="PBP_like_2"/>
    <property type="match status" value="1"/>
</dbReference>
<keyword evidence="13" id="KW-1185">Reference proteome</keyword>
<comment type="subunit">
    <text evidence="4 10">The complex is composed of two ATP-binding proteins (PstB), two transmembrane proteins (PstC and PstA) and a solute-binding protein (PstS).</text>
</comment>
<dbReference type="NCBIfam" id="TIGR02136">
    <property type="entry name" value="ptsS_2"/>
    <property type="match status" value="1"/>
</dbReference>
<dbReference type="Gene3D" id="3.40.190.10">
    <property type="entry name" value="Periplasmic binding protein-like II"/>
    <property type="match status" value="2"/>
</dbReference>
<proteinExistence type="inferred from homology"/>
<dbReference type="AlphaFoldDB" id="A0A1C0AAH6"/>
<dbReference type="GO" id="GO:0006817">
    <property type="term" value="P:phosphate ion transport"/>
    <property type="evidence" value="ECO:0007669"/>
    <property type="project" value="UniProtKB-UniRule"/>
</dbReference>
<evidence type="ECO:0000256" key="5">
    <source>
        <dbReference type="ARBA" id="ARBA00022448"/>
    </source>
</evidence>
<evidence type="ECO:0000256" key="2">
    <source>
        <dbReference type="ARBA" id="ARBA00004193"/>
    </source>
</evidence>
<evidence type="ECO:0000256" key="7">
    <source>
        <dbReference type="ARBA" id="ARBA00022729"/>
    </source>
</evidence>